<dbReference type="AlphaFoldDB" id="A0AAW0CKT5"/>
<keyword evidence="2" id="KW-0732">Signal</keyword>
<evidence type="ECO:0000256" key="1">
    <source>
        <dbReference type="SAM" id="MobiDB-lite"/>
    </source>
</evidence>
<dbReference type="EMBL" id="JAYKXP010000042">
    <property type="protein sequence ID" value="KAK7038911.1"/>
    <property type="molecule type" value="Genomic_DNA"/>
</dbReference>
<protein>
    <submittedName>
        <fullName evidence="3">Uncharacterized protein</fullName>
    </submittedName>
</protein>
<feature type="compositionally biased region" description="Basic and acidic residues" evidence="1">
    <location>
        <begin position="159"/>
        <end position="181"/>
    </location>
</feature>
<feature type="signal peptide" evidence="2">
    <location>
        <begin position="1"/>
        <end position="29"/>
    </location>
</feature>
<feature type="compositionally biased region" description="Basic and acidic residues" evidence="1">
    <location>
        <begin position="192"/>
        <end position="206"/>
    </location>
</feature>
<feature type="region of interest" description="Disordered" evidence="1">
    <location>
        <begin position="38"/>
        <end position="61"/>
    </location>
</feature>
<feature type="compositionally biased region" description="Basic and acidic residues" evidence="1">
    <location>
        <begin position="38"/>
        <end position="60"/>
    </location>
</feature>
<sequence length="244" mass="28343">MPFRLHQGKMHFKLSLILAVLTLASTVLASPIGARTNHEPFRTDGNEWGRRLTDDTDTNHEPYSATVRPYLMIRIKTHSQTLDSQTEVHEWQREASRRDSHIPDTPTVSSHLLPYARKELMVKILDLQADIHDWLRCEPDITQFRRDSHAPSTGNEVTDWERREAVRPRRSDHELFRRGTDPWDLEAADSWDPQRREASPMERANEGTDGFITVDRRNADLADGFQVSAVDDNNWRRKEADREA</sequence>
<evidence type="ECO:0000313" key="3">
    <source>
        <dbReference type="EMBL" id="KAK7038911.1"/>
    </source>
</evidence>
<comment type="caution">
    <text evidence="3">The sequence shown here is derived from an EMBL/GenBank/DDBJ whole genome shotgun (WGS) entry which is preliminary data.</text>
</comment>
<name>A0AAW0CKT5_9AGAR</name>
<evidence type="ECO:0000256" key="2">
    <source>
        <dbReference type="SAM" id="SignalP"/>
    </source>
</evidence>
<evidence type="ECO:0000313" key="4">
    <source>
        <dbReference type="Proteomes" id="UP001383192"/>
    </source>
</evidence>
<reference evidence="3 4" key="1">
    <citation type="submission" date="2024-01" db="EMBL/GenBank/DDBJ databases">
        <title>A draft genome for a cacao thread blight-causing isolate of Paramarasmius palmivorus.</title>
        <authorList>
            <person name="Baruah I.K."/>
            <person name="Bukari Y."/>
            <person name="Amoako-Attah I."/>
            <person name="Meinhardt L.W."/>
            <person name="Bailey B.A."/>
            <person name="Cohen S.P."/>
        </authorList>
    </citation>
    <scope>NUCLEOTIDE SEQUENCE [LARGE SCALE GENOMIC DNA]</scope>
    <source>
        <strain evidence="3 4">GH-12</strain>
    </source>
</reference>
<accession>A0AAW0CKT5</accession>
<feature type="region of interest" description="Disordered" evidence="1">
    <location>
        <begin position="146"/>
        <end position="212"/>
    </location>
</feature>
<gene>
    <name evidence="3" type="ORF">VNI00_010545</name>
</gene>
<dbReference type="Proteomes" id="UP001383192">
    <property type="component" value="Unassembled WGS sequence"/>
</dbReference>
<organism evidence="3 4">
    <name type="scientific">Paramarasmius palmivorus</name>
    <dbReference type="NCBI Taxonomy" id="297713"/>
    <lineage>
        <taxon>Eukaryota</taxon>
        <taxon>Fungi</taxon>
        <taxon>Dikarya</taxon>
        <taxon>Basidiomycota</taxon>
        <taxon>Agaricomycotina</taxon>
        <taxon>Agaricomycetes</taxon>
        <taxon>Agaricomycetidae</taxon>
        <taxon>Agaricales</taxon>
        <taxon>Marasmiineae</taxon>
        <taxon>Marasmiaceae</taxon>
        <taxon>Paramarasmius</taxon>
    </lineage>
</organism>
<proteinExistence type="predicted"/>
<feature type="chain" id="PRO_5043945466" evidence="2">
    <location>
        <begin position="30"/>
        <end position="244"/>
    </location>
</feature>
<keyword evidence="4" id="KW-1185">Reference proteome</keyword>